<dbReference type="EMBL" id="DF238829">
    <property type="protein sequence ID" value="GAC99206.1"/>
    <property type="molecule type" value="Genomic_DNA"/>
</dbReference>
<keyword evidence="2" id="KW-0675">Receptor</keyword>
<dbReference type="RefSeq" id="XP_012192793.1">
    <property type="nucleotide sequence ID" value="XM_012337403.1"/>
</dbReference>
<organism evidence="2 3">
    <name type="scientific">Pseudozyma hubeiensis (strain SY62)</name>
    <name type="common">Yeast</name>
    <dbReference type="NCBI Taxonomy" id="1305764"/>
    <lineage>
        <taxon>Eukaryota</taxon>
        <taxon>Fungi</taxon>
        <taxon>Dikarya</taxon>
        <taxon>Basidiomycota</taxon>
        <taxon>Ustilaginomycotina</taxon>
        <taxon>Ustilaginomycetes</taxon>
        <taxon>Ustilaginales</taxon>
        <taxon>Ustilaginaceae</taxon>
        <taxon>Pseudozyma</taxon>
    </lineage>
</organism>
<evidence type="ECO:0000256" key="1">
    <source>
        <dbReference type="SAM" id="MobiDB-lite"/>
    </source>
</evidence>
<dbReference type="AlphaFoldDB" id="R9PCW8"/>
<sequence>MLAALPTEAQRRKGGPHSVCGETEDGKAAENSRLGIVSRRVGSRSGEVRAAELQGTGSRTFPASSLESNTIRKEQAIRIAGSALDWNALSIGCPSSEAIRETRRERCEPLFRVVELCATWRTFHGSASRMMFPQVLSVTLQCSCSKSTSDASSSIVVVIMSVPGEPIVQLLSHLADLSTSARARVMSAAPASVSSLIRQHGAMGIRLVPRRRRLQEVRQAHIARIFVVSQEVFELSSVGLILKLTKKGTQKIRTKKRIKKVPGQGIEP</sequence>
<dbReference type="GeneID" id="24112072"/>
<accession>R9PCW8</accession>
<dbReference type="Proteomes" id="UP000014071">
    <property type="component" value="Unassembled WGS sequence"/>
</dbReference>
<reference evidence="3" key="1">
    <citation type="journal article" date="2013" name="Genome Announc.">
        <title>Draft genome sequence of the basidiomycetous yeast-like fungus Pseudozyma hubeiensis SY62, which produces an abundant amount of the biosurfactant mannosylerythritol lipids.</title>
        <authorList>
            <person name="Konishi M."/>
            <person name="Hatada Y."/>
            <person name="Horiuchi J."/>
        </authorList>
    </citation>
    <scope>NUCLEOTIDE SEQUENCE [LARGE SCALE GENOMIC DNA]</scope>
    <source>
        <strain evidence="3">SY62</strain>
    </source>
</reference>
<dbReference type="HOGENOM" id="CLU_1038728_0_0_1"/>
<proteinExistence type="predicted"/>
<evidence type="ECO:0000313" key="2">
    <source>
        <dbReference type="EMBL" id="GAC99206.1"/>
    </source>
</evidence>
<gene>
    <name evidence="2" type="ORF">PHSY_006806</name>
</gene>
<protein>
    <submittedName>
        <fullName evidence="2">Peroxisomal targeting signal receptor</fullName>
    </submittedName>
</protein>
<keyword evidence="3" id="KW-1185">Reference proteome</keyword>
<feature type="region of interest" description="Disordered" evidence="1">
    <location>
        <begin position="1"/>
        <end position="27"/>
    </location>
</feature>
<evidence type="ECO:0000313" key="3">
    <source>
        <dbReference type="Proteomes" id="UP000014071"/>
    </source>
</evidence>
<name>R9PCW8_PSEHS</name>